<keyword evidence="2" id="KW-0812">Transmembrane</keyword>
<feature type="region of interest" description="Disordered" evidence="1">
    <location>
        <begin position="1"/>
        <end position="23"/>
    </location>
</feature>
<keyword evidence="4" id="KW-1185">Reference proteome</keyword>
<comment type="caution">
    <text evidence="3">The sequence shown here is derived from an EMBL/GenBank/DDBJ whole genome shotgun (WGS) entry which is preliminary data.</text>
</comment>
<keyword evidence="2" id="KW-0472">Membrane</keyword>
<dbReference type="OrthoDB" id="2187712at2759"/>
<proteinExistence type="predicted"/>
<accession>A0A177ECN2</accession>
<evidence type="ECO:0000256" key="2">
    <source>
        <dbReference type="SAM" id="Phobius"/>
    </source>
</evidence>
<gene>
    <name evidence="3" type="ORF">NEDG_00838</name>
</gene>
<dbReference type="EMBL" id="LTDL01000040">
    <property type="protein sequence ID" value="OAG29705.1"/>
    <property type="molecule type" value="Genomic_DNA"/>
</dbReference>
<organism evidence="3 4">
    <name type="scientific">Nematocida displodere</name>
    <dbReference type="NCBI Taxonomy" id="1805483"/>
    <lineage>
        <taxon>Eukaryota</taxon>
        <taxon>Fungi</taxon>
        <taxon>Fungi incertae sedis</taxon>
        <taxon>Microsporidia</taxon>
        <taxon>Nematocida</taxon>
    </lineage>
</organism>
<dbReference type="RefSeq" id="XP_067544353.1">
    <property type="nucleotide sequence ID" value="XM_067688256.1"/>
</dbReference>
<dbReference type="GeneID" id="93647188"/>
<feature type="compositionally biased region" description="Basic and acidic residues" evidence="1">
    <location>
        <begin position="13"/>
        <end position="23"/>
    </location>
</feature>
<evidence type="ECO:0000313" key="3">
    <source>
        <dbReference type="EMBL" id="OAG29705.1"/>
    </source>
</evidence>
<evidence type="ECO:0000256" key="1">
    <source>
        <dbReference type="SAM" id="MobiDB-lite"/>
    </source>
</evidence>
<reference evidence="3 4" key="1">
    <citation type="submission" date="2016-02" db="EMBL/GenBank/DDBJ databases">
        <title>Discovery of a natural microsporidian pathogen with a broad tissue tropism in Caenorhabditis elegans.</title>
        <authorList>
            <person name="Luallen R.J."/>
            <person name="Reinke A.W."/>
            <person name="Tong L."/>
            <person name="Botts M.R."/>
            <person name="Felix M.-A."/>
            <person name="Troemel E.R."/>
        </authorList>
    </citation>
    <scope>NUCLEOTIDE SEQUENCE [LARGE SCALE GENOMIC DNA]</scope>
    <source>
        <strain evidence="3 4">JUm2807</strain>
    </source>
</reference>
<sequence length="257" mass="29171">MSEKSVGAAANPTKEHSSDHGHSGEEKIAMIKLELGPLSPTQKLAMRLLLPTLKPRIEWVINICIFFLVLIPENLEFIFVLKDYIIGPKKENSEQKSTLCTVFDVMCPILEGLVCVFHTFIFVCEVFLHIEIKYGLAIAIAASHLTCAIIIAHIEIVDSSKKNYTHATVWFLELVVAFNSVLITLCYLKTAERFPAFIMMCTIITQFLCRSLTRIVHDGHSTFRKVCNSLLFRVIIGFTFLSVILLIQILYLYFIKK</sequence>
<evidence type="ECO:0000313" key="4">
    <source>
        <dbReference type="Proteomes" id="UP000185944"/>
    </source>
</evidence>
<name>A0A177ECN2_9MICR</name>
<keyword evidence="2" id="KW-1133">Transmembrane helix</keyword>
<feature type="transmembrane region" description="Helical" evidence="2">
    <location>
        <begin position="59"/>
        <end position="81"/>
    </location>
</feature>
<feature type="transmembrane region" description="Helical" evidence="2">
    <location>
        <begin position="230"/>
        <end position="254"/>
    </location>
</feature>
<protein>
    <submittedName>
        <fullName evidence="3">Uncharacterized protein</fullName>
    </submittedName>
</protein>
<feature type="transmembrane region" description="Helical" evidence="2">
    <location>
        <begin position="169"/>
        <end position="188"/>
    </location>
</feature>
<feature type="transmembrane region" description="Helical" evidence="2">
    <location>
        <begin position="102"/>
        <end position="128"/>
    </location>
</feature>
<dbReference type="AlphaFoldDB" id="A0A177ECN2"/>
<feature type="transmembrane region" description="Helical" evidence="2">
    <location>
        <begin position="134"/>
        <end position="157"/>
    </location>
</feature>
<dbReference type="Proteomes" id="UP000185944">
    <property type="component" value="Unassembled WGS sequence"/>
</dbReference>
<dbReference type="VEuPathDB" id="MicrosporidiaDB:NEDG_00838"/>
<feature type="transmembrane region" description="Helical" evidence="2">
    <location>
        <begin position="194"/>
        <end position="209"/>
    </location>
</feature>